<dbReference type="InterPro" id="IPR006600">
    <property type="entry name" value="HTH_CenpB_DNA-bd_dom"/>
</dbReference>
<dbReference type="EMBL" id="VUJU01006832">
    <property type="protein sequence ID" value="KAF0747479.1"/>
    <property type="molecule type" value="Genomic_DNA"/>
</dbReference>
<dbReference type="Proteomes" id="UP000478052">
    <property type="component" value="Unassembled WGS sequence"/>
</dbReference>
<dbReference type="PANTHER" id="PTHR19303:SF74">
    <property type="entry name" value="POGO TRANSPOSABLE ELEMENT WITH KRAB DOMAIN"/>
    <property type="match status" value="1"/>
</dbReference>
<dbReference type="Gene3D" id="1.10.10.60">
    <property type="entry name" value="Homeodomain-like"/>
    <property type="match status" value="1"/>
</dbReference>
<keyword evidence="6" id="KW-1185">Reference proteome</keyword>
<dbReference type="PROSITE" id="PS51253">
    <property type="entry name" value="HTH_CENPB"/>
    <property type="match status" value="1"/>
</dbReference>
<dbReference type="GO" id="GO:0005634">
    <property type="term" value="C:nucleus"/>
    <property type="evidence" value="ECO:0007669"/>
    <property type="project" value="UniProtKB-SubCell"/>
</dbReference>
<organism evidence="5 6">
    <name type="scientific">Aphis craccivora</name>
    <name type="common">Cowpea aphid</name>
    <dbReference type="NCBI Taxonomy" id="307492"/>
    <lineage>
        <taxon>Eukaryota</taxon>
        <taxon>Metazoa</taxon>
        <taxon>Ecdysozoa</taxon>
        <taxon>Arthropoda</taxon>
        <taxon>Hexapoda</taxon>
        <taxon>Insecta</taxon>
        <taxon>Pterygota</taxon>
        <taxon>Neoptera</taxon>
        <taxon>Paraneoptera</taxon>
        <taxon>Hemiptera</taxon>
        <taxon>Sternorrhyncha</taxon>
        <taxon>Aphidomorpha</taxon>
        <taxon>Aphidoidea</taxon>
        <taxon>Aphididae</taxon>
        <taxon>Aphidini</taxon>
        <taxon>Aphis</taxon>
        <taxon>Aphis</taxon>
    </lineage>
</organism>
<dbReference type="InterPro" id="IPR050863">
    <property type="entry name" value="CenT-Element_Derived"/>
</dbReference>
<accession>A0A6G0Y1U4</accession>
<evidence type="ECO:0000313" key="5">
    <source>
        <dbReference type="EMBL" id="KAF0747479.1"/>
    </source>
</evidence>
<evidence type="ECO:0000256" key="3">
    <source>
        <dbReference type="ARBA" id="ARBA00023242"/>
    </source>
</evidence>
<reference evidence="5 6" key="1">
    <citation type="submission" date="2019-08" db="EMBL/GenBank/DDBJ databases">
        <title>Whole genome of Aphis craccivora.</title>
        <authorList>
            <person name="Voronova N.V."/>
            <person name="Shulinski R.S."/>
            <person name="Bandarenka Y.V."/>
            <person name="Zhorov D.G."/>
            <person name="Warner D."/>
        </authorList>
    </citation>
    <scope>NUCLEOTIDE SEQUENCE [LARGE SCALE GENOMIC DNA]</scope>
    <source>
        <strain evidence="5">180601</strain>
        <tissue evidence="5">Whole Body</tissue>
    </source>
</reference>
<feature type="domain" description="HTH CENPB-type" evidence="4">
    <location>
        <begin position="49"/>
        <end position="124"/>
    </location>
</feature>
<proteinExistence type="predicted"/>
<dbReference type="Pfam" id="PF03221">
    <property type="entry name" value="HTH_Tnp_Tc5"/>
    <property type="match status" value="1"/>
</dbReference>
<evidence type="ECO:0000256" key="1">
    <source>
        <dbReference type="ARBA" id="ARBA00004123"/>
    </source>
</evidence>
<protein>
    <submittedName>
        <fullName evidence="5">HTH CENPB-type domain-containing protein</fullName>
    </submittedName>
</protein>
<sequence length="583" mass="66994">MNRYSEEDLKRAMVAVQRKEMTLCKASASFNIPKGTSSNKFNKKVPWERQMGPKTYLSKEEENRIKNWVLAKAAVGFPVRPDDIRDSVQNVLKQFTRDTPFVNYKPGVKWLNLFLNRQKEIGKRNAEVVSKARALVTQDQIKNWFAGVKIFLINENCVDILDDSRRILNCDETGMNTRPKTGKVLCLKQMPNFYEIANGPEKECTTVLCSFSADGTSFPPMVVYPYKRIPAAIVNNLPNSWFGRKKGPIPRDIIFGWSQACGIYPFDENAVDYDKCIPNRSFNTSDISSISNNDLKSDISPRPTIDEFLIAKHVIKFILQDKLFTDNDKIRLIIEECNKAETPGTNNEELINHDEEKTDEPFNSEENNENVTINCNEKKTEIFNSEENIETVTINCDEQLNRLENNKTGTMKNENKAGKSENTITADNSIIIENIRTGIKTSNLSESSIDNVWSTHFPWPKIPSSQKSTKSSERKVPYAITSMQWQEIQKEKECVKLRKQEAIDTRQEKRKRKALEKEIILEEIRKKKNTNKDKVVELEDIKIPQTQTSTSKVSNTICYTVGCLVIVEYEEEYFPGEIMKKKN</sequence>
<gene>
    <name evidence="5" type="ORF">FWK35_00021180</name>
</gene>
<comment type="caution">
    <text evidence="5">The sequence shown here is derived from an EMBL/GenBank/DDBJ whole genome shotgun (WGS) entry which is preliminary data.</text>
</comment>
<dbReference type="GO" id="GO:0003677">
    <property type="term" value="F:DNA binding"/>
    <property type="evidence" value="ECO:0007669"/>
    <property type="project" value="UniProtKB-KW"/>
</dbReference>
<dbReference type="InterPro" id="IPR009057">
    <property type="entry name" value="Homeodomain-like_sf"/>
</dbReference>
<keyword evidence="2" id="KW-0238">DNA-binding</keyword>
<evidence type="ECO:0000313" key="6">
    <source>
        <dbReference type="Proteomes" id="UP000478052"/>
    </source>
</evidence>
<dbReference type="SUPFAM" id="SSF46689">
    <property type="entry name" value="Homeodomain-like"/>
    <property type="match status" value="1"/>
</dbReference>
<evidence type="ECO:0000259" key="4">
    <source>
        <dbReference type="PROSITE" id="PS51253"/>
    </source>
</evidence>
<name>A0A6G0Y1U4_APHCR</name>
<keyword evidence="3" id="KW-0539">Nucleus</keyword>
<dbReference type="OrthoDB" id="6614027at2759"/>
<evidence type="ECO:0000256" key="2">
    <source>
        <dbReference type="ARBA" id="ARBA00023125"/>
    </source>
</evidence>
<dbReference type="InterPro" id="IPR007889">
    <property type="entry name" value="HTH_Psq"/>
</dbReference>
<dbReference type="AlphaFoldDB" id="A0A6G0Y1U4"/>
<dbReference type="Pfam" id="PF05225">
    <property type="entry name" value="HTH_psq"/>
    <property type="match status" value="1"/>
</dbReference>
<comment type="subcellular location">
    <subcellularLocation>
        <location evidence="1">Nucleus</location>
    </subcellularLocation>
</comment>
<dbReference type="PANTHER" id="PTHR19303">
    <property type="entry name" value="TRANSPOSON"/>
    <property type="match status" value="1"/>
</dbReference>